<feature type="domain" description="TRASH" evidence="2">
    <location>
        <begin position="41"/>
        <end position="78"/>
    </location>
</feature>
<dbReference type="RefSeq" id="WP_229250818.1">
    <property type="nucleotide sequence ID" value="NZ_BMKK01000010.1"/>
</dbReference>
<evidence type="ECO:0000313" key="4">
    <source>
        <dbReference type="Proteomes" id="UP000609064"/>
    </source>
</evidence>
<dbReference type="Gene3D" id="1.10.620.20">
    <property type="entry name" value="Ribonucleotide Reductase, subunit A"/>
    <property type="match status" value="1"/>
</dbReference>
<evidence type="ECO:0000256" key="1">
    <source>
        <dbReference type="SAM" id="SignalP"/>
    </source>
</evidence>
<keyword evidence="4" id="KW-1185">Reference proteome</keyword>
<dbReference type="AlphaFoldDB" id="A0A916Z384"/>
<accession>A0A916Z384</accession>
<evidence type="ECO:0000313" key="3">
    <source>
        <dbReference type="EMBL" id="GGD73981.1"/>
    </source>
</evidence>
<proteinExistence type="predicted"/>
<sequence>MKNVVIMTFFTLFISLNLIAQEANPKQKDKKVVEKETKLEDPVCHMKVKKGGKITTKHKEVEYSFCSEPCKESFTKNPDKYIKK</sequence>
<dbReference type="Pfam" id="PF04945">
    <property type="entry name" value="YHS"/>
    <property type="match status" value="1"/>
</dbReference>
<dbReference type="EMBL" id="BMKK01000010">
    <property type="protein sequence ID" value="GGD73981.1"/>
    <property type="molecule type" value="Genomic_DNA"/>
</dbReference>
<protein>
    <recommendedName>
        <fullName evidence="2">TRASH domain-containing protein</fullName>
    </recommendedName>
</protein>
<dbReference type="InterPro" id="IPR012348">
    <property type="entry name" value="RNR-like"/>
</dbReference>
<dbReference type="GO" id="GO:0016491">
    <property type="term" value="F:oxidoreductase activity"/>
    <property type="evidence" value="ECO:0007669"/>
    <property type="project" value="InterPro"/>
</dbReference>
<feature type="chain" id="PRO_5037778008" description="TRASH domain-containing protein" evidence="1">
    <location>
        <begin position="21"/>
        <end position="84"/>
    </location>
</feature>
<comment type="caution">
    <text evidence="3">The sequence shown here is derived from an EMBL/GenBank/DDBJ whole genome shotgun (WGS) entry which is preliminary data.</text>
</comment>
<organism evidence="3 4">
    <name type="scientific">Emticicia aquatilis</name>
    <dbReference type="NCBI Taxonomy" id="1537369"/>
    <lineage>
        <taxon>Bacteria</taxon>
        <taxon>Pseudomonadati</taxon>
        <taxon>Bacteroidota</taxon>
        <taxon>Cytophagia</taxon>
        <taxon>Cytophagales</taxon>
        <taxon>Leadbetterellaceae</taxon>
        <taxon>Emticicia</taxon>
    </lineage>
</organism>
<name>A0A916Z384_9BACT</name>
<feature type="signal peptide" evidence="1">
    <location>
        <begin position="1"/>
        <end position="20"/>
    </location>
</feature>
<reference evidence="3" key="2">
    <citation type="submission" date="2020-09" db="EMBL/GenBank/DDBJ databases">
        <authorList>
            <person name="Sun Q."/>
            <person name="Zhou Y."/>
        </authorList>
    </citation>
    <scope>NUCLEOTIDE SEQUENCE</scope>
    <source>
        <strain evidence="3">CGMCC 1.15958</strain>
    </source>
</reference>
<dbReference type="InterPro" id="IPR007029">
    <property type="entry name" value="YHS_dom"/>
</dbReference>
<dbReference type="InterPro" id="IPR011017">
    <property type="entry name" value="TRASH_dom"/>
</dbReference>
<reference evidence="3" key="1">
    <citation type="journal article" date="2014" name="Int. J. Syst. Evol. Microbiol.">
        <title>Complete genome sequence of Corynebacterium casei LMG S-19264T (=DSM 44701T), isolated from a smear-ripened cheese.</title>
        <authorList>
            <consortium name="US DOE Joint Genome Institute (JGI-PGF)"/>
            <person name="Walter F."/>
            <person name="Albersmeier A."/>
            <person name="Kalinowski J."/>
            <person name="Ruckert C."/>
        </authorList>
    </citation>
    <scope>NUCLEOTIDE SEQUENCE</scope>
    <source>
        <strain evidence="3">CGMCC 1.15958</strain>
    </source>
</reference>
<dbReference type="Proteomes" id="UP000609064">
    <property type="component" value="Unassembled WGS sequence"/>
</dbReference>
<keyword evidence="1" id="KW-0732">Signal</keyword>
<gene>
    <name evidence="3" type="ORF">GCM10011514_42600</name>
</gene>
<dbReference type="SMART" id="SM00746">
    <property type="entry name" value="TRASH"/>
    <property type="match status" value="1"/>
</dbReference>
<evidence type="ECO:0000259" key="2">
    <source>
        <dbReference type="SMART" id="SM00746"/>
    </source>
</evidence>